<evidence type="ECO:0000256" key="2">
    <source>
        <dbReference type="ARBA" id="ARBA00022741"/>
    </source>
</evidence>
<dbReference type="InterPro" id="IPR003439">
    <property type="entry name" value="ABC_transporter-like_ATP-bd"/>
</dbReference>
<dbReference type="OrthoDB" id="9802264at2"/>
<dbReference type="GO" id="GO:0043190">
    <property type="term" value="C:ATP-binding cassette (ABC) transporter complex"/>
    <property type="evidence" value="ECO:0007669"/>
    <property type="project" value="InterPro"/>
</dbReference>
<dbReference type="EC" id="7.6.2.9" evidence="4"/>
<proteinExistence type="predicted"/>
<dbReference type="InterPro" id="IPR027417">
    <property type="entry name" value="P-loop_NTPase"/>
</dbReference>
<dbReference type="AlphaFoldDB" id="I4DB56"/>
<dbReference type="GO" id="GO:0015418">
    <property type="term" value="F:ABC-type quaternary ammonium compound transporting activity"/>
    <property type="evidence" value="ECO:0007669"/>
    <property type="project" value="UniProtKB-EC"/>
</dbReference>
<dbReference type="GO" id="GO:0016887">
    <property type="term" value="F:ATP hydrolysis activity"/>
    <property type="evidence" value="ECO:0007669"/>
    <property type="project" value="InterPro"/>
</dbReference>
<dbReference type="InterPro" id="IPR013611">
    <property type="entry name" value="Transp-assoc_OB_typ2"/>
</dbReference>
<dbReference type="PROSITE" id="PS50893">
    <property type="entry name" value="ABC_TRANSPORTER_2"/>
    <property type="match status" value="1"/>
</dbReference>
<dbReference type="STRING" id="646529.Desaci_4168"/>
<feature type="domain" description="ABC transporter" evidence="5">
    <location>
        <begin position="3"/>
        <end position="237"/>
    </location>
</feature>
<evidence type="ECO:0000259" key="5">
    <source>
        <dbReference type="PROSITE" id="PS50893"/>
    </source>
</evidence>
<protein>
    <recommendedName>
        <fullName evidence="4">ABC-type quaternary amine transporter</fullName>
        <ecNumber evidence="4">7.6.2.9</ecNumber>
    </recommendedName>
</protein>
<reference evidence="6 7" key="1">
    <citation type="journal article" date="2012" name="J. Bacteriol.">
        <title>Complete genome sequences of Desulfosporosinus orientis DSM765T, Desulfosporosinus youngiae DSM17734T, Desulfosporosinus meridiei DSM13257T, and Desulfosporosinus acidiphilus DSM22704T.</title>
        <authorList>
            <person name="Pester M."/>
            <person name="Brambilla E."/>
            <person name="Alazard D."/>
            <person name="Rattei T."/>
            <person name="Weinmaier T."/>
            <person name="Han J."/>
            <person name="Lucas S."/>
            <person name="Lapidus A."/>
            <person name="Cheng J.F."/>
            <person name="Goodwin L."/>
            <person name="Pitluck S."/>
            <person name="Peters L."/>
            <person name="Ovchinnikova G."/>
            <person name="Teshima H."/>
            <person name="Detter J.C."/>
            <person name="Han C.S."/>
            <person name="Tapia R."/>
            <person name="Land M.L."/>
            <person name="Hauser L."/>
            <person name="Kyrpides N.C."/>
            <person name="Ivanova N.N."/>
            <person name="Pagani I."/>
            <person name="Huntmann M."/>
            <person name="Wei C.L."/>
            <person name="Davenport K.W."/>
            <person name="Daligault H."/>
            <person name="Chain P.S."/>
            <person name="Chen A."/>
            <person name="Mavromatis K."/>
            <person name="Markowitz V."/>
            <person name="Szeto E."/>
            <person name="Mikhailova N."/>
            <person name="Pati A."/>
            <person name="Wagner M."/>
            <person name="Woyke T."/>
            <person name="Ollivier B."/>
            <person name="Klenk H.P."/>
            <person name="Spring S."/>
            <person name="Loy A."/>
        </authorList>
    </citation>
    <scope>NUCLEOTIDE SEQUENCE [LARGE SCALE GENOMIC DNA]</scope>
    <source>
        <strain evidence="7">DSM 22704 / JCM 16185 / SJ4</strain>
    </source>
</reference>
<dbReference type="EMBL" id="CP003639">
    <property type="protein sequence ID" value="AFM43030.1"/>
    <property type="molecule type" value="Genomic_DNA"/>
</dbReference>
<dbReference type="InterPro" id="IPR017871">
    <property type="entry name" value="ABC_transporter-like_CS"/>
</dbReference>
<dbReference type="SMART" id="SM00382">
    <property type="entry name" value="AAA"/>
    <property type="match status" value="1"/>
</dbReference>
<keyword evidence="7" id="KW-1185">Reference proteome</keyword>
<evidence type="ECO:0000256" key="1">
    <source>
        <dbReference type="ARBA" id="ARBA00022448"/>
    </source>
</evidence>
<dbReference type="eggNOG" id="COG3842">
    <property type="taxonomic scope" value="Bacteria"/>
</dbReference>
<dbReference type="InterPro" id="IPR050093">
    <property type="entry name" value="ABC_SmlMolc_Importer"/>
</dbReference>
<dbReference type="Proteomes" id="UP000002892">
    <property type="component" value="Chromosome"/>
</dbReference>
<dbReference type="SUPFAM" id="SSF50331">
    <property type="entry name" value="MOP-like"/>
    <property type="match status" value="1"/>
</dbReference>
<evidence type="ECO:0000256" key="3">
    <source>
        <dbReference type="ARBA" id="ARBA00022840"/>
    </source>
</evidence>
<dbReference type="PANTHER" id="PTHR42781:SF4">
    <property type="entry name" value="SPERMIDINE_PUTRESCINE IMPORT ATP-BINDING PROTEIN POTA"/>
    <property type="match status" value="1"/>
</dbReference>
<dbReference type="Pfam" id="PF08402">
    <property type="entry name" value="TOBE_2"/>
    <property type="match status" value="1"/>
</dbReference>
<dbReference type="PANTHER" id="PTHR42781">
    <property type="entry name" value="SPERMIDINE/PUTRESCINE IMPORT ATP-BINDING PROTEIN POTA"/>
    <property type="match status" value="1"/>
</dbReference>
<dbReference type="FunFam" id="3.40.50.300:FF:000425">
    <property type="entry name" value="Probable ABC transporter, ATP-binding subunit"/>
    <property type="match status" value="1"/>
</dbReference>
<evidence type="ECO:0000256" key="4">
    <source>
        <dbReference type="ARBA" id="ARBA00066388"/>
    </source>
</evidence>
<dbReference type="InterPro" id="IPR003593">
    <property type="entry name" value="AAA+_ATPase"/>
</dbReference>
<dbReference type="InterPro" id="IPR008995">
    <property type="entry name" value="Mo/tungstate-bd_C_term_dom"/>
</dbReference>
<keyword evidence="1" id="KW-0813">Transport</keyword>
<dbReference type="HOGENOM" id="CLU_000604_1_1_9"/>
<evidence type="ECO:0000313" key="7">
    <source>
        <dbReference type="Proteomes" id="UP000002892"/>
    </source>
</evidence>
<sequence length="368" mass="41165">MNLVLEDVTKHYGSKLVLDRLSLSISEGSCVALLGPSGCGKTTLLNALAGLTDIDGGKIRYDELTWSAKGYTMVPEERNIGMVFQDFALWPHMNVFENIAFSLRLKKYPVKKIKEQVAEVLEAVQMNGFEKRYPNQLSGGQRQRVAIARALVTHPSIMLMDEPLSSLDAQLREKMRWEIMRIVRGAGITTVYVTHDQAEALSLADHVVLLNRGRIEQADSPTRLYREPATVFAANFLGCSNILHGRVIERCGDHSLINCQGLDIYTMGKLLPGQEAKVMIRSGDIFINKQSQGPGTLLEAKVLQRSFQGVTWQYKVALEKVPDIQLEVWSTQEIEVTDSIQIWLPAEGCRVLREMSDDSEPAVDYKVS</sequence>
<dbReference type="SUPFAM" id="SSF52540">
    <property type="entry name" value="P-loop containing nucleoside triphosphate hydrolases"/>
    <property type="match status" value="1"/>
</dbReference>
<dbReference type="RefSeq" id="WP_014829016.1">
    <property type="nucleotide sequence ID" value="NC_018068.1"/>
</dbReference>
<evidence type="ECO:0000313" key="6">
    <source>
        <dbReference type="EMBL" id="AFM43030.1"/>
    </source>
</evidence>
<gene>
    <name evidence="6" type="ordered locus">Desaci_4168</name>
</gene>
<dbReference type="Pfam" id="PF00005">
    <property type="entry name" value="ABC_tran"/>
    <property type="match status" value="1"/>
</dbReference>
<keyword evidence="2" id="KW-0547">Nucleotide-binding</keyword>
<organism evidence="6 7">
    <name type="scientific">Desulfosporosinus acidiphilus (strain DSM 22704 / JCM 16185 / SJ4)</name>
    <dbReference type="NCBI Taxonomy" id="646529"/>
    <lineage>
        <taxon>Bacteria</taxon>
        <taxon>Bacillati</taxon>
        <taxon>Bacillota</taxon>
        <taxon>Clostridia</taxon>
        <taxon>Eubacteriales</taxon>
        <taxon>Desulfitobacteriaceae</taxon>
        <taxon>Desulfosporosinus</taxon>
    </lineage>
</organism>
<dbReference type="Gene3D" id="3.40.50.300">
    <property type="entry name" value="P-loop containing nucleotide triphosphate hydrolases"/>
    <property type="match status" value="1"/>
</dbReference>
<keyword evidence="3" id="KW-0067">ATP-binding</keyword>
<dbReference type="KEGG" id="dai:Desaci_4168"/>
<dbReference type="GO" id="GO:0005524">
    <property type="term" value="F:ATP binding"/>
    <property type="evidence" value="ECO:0007669"/>
    <property type="project" value="UniProtKB-KW"/>
</dbReference>
<accession>I4DB56</accession>
<dbReference type="PROSITE" id="PS00211">
    <property type="entry name" value="ABC_TRANSPORTER_1"/>
    <property type="match status" value="1"/>
</dbReference>
<name>I4DB56_DESAJ</name>